<dbReference type="Gene3D" id="1.10.443.10">
    <property type="entry name" value="Intergrase catalytic core"/>
    <property type="match status" value="1"/>
</dbReference>
<evidence type="ECO:0000259" key="3">
    <source>
        <dbReference type="PROSITE" id="PS51898"/>
    </source>
</evidence>
<organism evidence="4 5">
    <name type="scientific">Streptantibioticus parmotrematis</name>
    <dbReference type="NCBI Taxonomy" id="2873249"/>
    <lineage>
        <taxon>Bacteria</taxon>
        <taxon>Bacillati</taxon>
        <taxon>Actinomycetota</taxon>
        <taxon>Actinomycetes</taxon>
        <taxon>Kitasatosporales</taxon>
        <taxon>Streptomycetaceae</taxon>
        <taxon>Streptantibioticus</taxon>
    </lineage>
</organism>
<accession>A0ABS7R2F7</accession>
<dbReference type="Proteomes" id="UP001198565">
    <property type="component" value="Unassembled WGS sequence"/>
</dbReference>
<evidence type="ECO:0000256" key="1">
    <source>
        <dbReference type="ARBA" id="ARBA00023172"/>
    </source>
</evidence>
<feature type="coiled-coil region" evidence="2">
    <location>
        <begin position="306"/>
        <end position="333"/>
    </location>
</feature>
<dbReference type="EMBL" id="JAINVZ010000035">
    <property type="protein sequence ID" value="MBY8889084.1"/>
    <property type="molecule type" value="Genomic_DNA"/>
</dbReference>
<dbReference type="InterPro" id="IPR013762">
    <property type="entry name" value="Integrase-like_cat_sf"/>
</dbReference>
<dbReference type="CDD" id="cd00397">
    <property type="entry name" value="DNA_BRE_C"/>
    <property type="match status" value="1"/>
</dbReference>
<proteinExistence type="predicted"/>
<keyword evidence="1" id="KW-0233">DNA recombination</keyword>
<feature type="domain" description="Tyr recombinase" evidence="3">
    <location>
        <begin position="1"/>
        <end position="213"/>
    </location>
</feature>
<dbReference type="PROSITE" id="PS51898">
    <property type="entry name" value="TYR_RECOMBINASE"/>
    <property type="match status" value="1"/>
</dbReference>
<dbReference type="InterPro" id="IPR002104">
    <property type="entry name" value="Integrase_catalytic"/>
</dbReference>
<evidence type="ECO:0000313" key="5">
    <source>
        <dbReference type="Proteomes" id="UP001198565"/>
    </source>
</evidence>
<evidence type="ECO:0000313" key="4">
    <source>
        <dbReference type="EMBL" id="MBY8889084.1"/>
    </source>
</evidence>
<name>A0ABS7R2F7_9ACTN</name>
<keyword evidence="2" id="KW-0175">Coiled coil</keyword>
<sequence length="349" mass="39600">MVESLSTGETVDLFQSEDEAFWAWAVIETLRHTGIRREELLEITHLALVSYRLADTGELVPLLQIVPSKNDQERLLLVSPELASVLATIITRLRNANGGAIPKVSYYDAHEREFGPQLPHLFQRRTRGHRSEVMSPTTVQNLLDSTLARTGLRDAAGEPLKYTAHDFRRMFATEAVTGGLPVHIAARLLGHEDLNTTQAYLAVFQEDLIRSYRSFLAQRRALRPETEYREPTDEEWHEFQRHFALRKVELGTCGRPYGTPCKHEHACVRCPMLRIDPSQRSRLIEIIRSLSDRIDEAKDHGWLGEAEGLRVSLDAARNKLAALDRAVKRSDTRVADLGIPQIRNREGTS</sequence>
<dbReference type="SUPFAM" id="SSF56349">
    <property type="entry name" value="DNA breaking-rejoining enzymes"/>
    <property type="match status" value="1"/>
</dbReference>
<reference evidence="4 5" key="1">
    <citation type="submission" date="2021-08" db="EMBL/GenBank/DDBJ databases">
        <title>Streptomyces sp. PTM05 isolated from lichen.</title>
        <authorList>
            <person name="Somphong A."/>
            <person name="Phongsopitanun W."/>
            <person name="Tanasupawat S."/>
        </authorList>
    </citation>
    <scope>NUCLEOTIDE SEQUENCE [LARGE SCALE GENOMIC DNA]</scope>
    <source>
        <strain evidence="4 5">Ptm05</strain>
    </source>
</reference>
<dbReference type="InterPro" id="IPR011010">
    <property type="entry name" value="DNA_brk_join_enz"/>
</dbReference>
<comment type="caution">
    <text evidence="4">The sequence shown here is derived from an EMBL/GenBank/DDBJ whole genome shotgun (WGS) entry which is preliminary data.</text>
</comment>
<dbReference type="Pfam" id="PF00589">
    <property type="entry name" value="Phage_integrase"/>
    <property type="match status" value="1"/>
</dbReference>
<protein>
    <submittedName>
        <fullName evidence="4">Site-specific integrase</fullName>
    </submittedName>
</protein>
<gene>
    <name evidence="4" type="ORF">K7472_30195</name>
</gene>
<evidence type="ECO:0000256" key="2">
    <source>
        <dbReference type="SAM" id="Coils"/>
    </source>
</evidence>
<keyword evidence="5" id="KW-1185">Reference proteome</keyword>